<organism evidence="2">
    <name type="scientific">Tanacetum cinerariifolium</name>
    <name type="common">Dalmatian daisy</name>
    <name type="synonym">Chrysanthemum cinerariifolium</name>
    <dbReference type="NCBI Taxonomy" id="118510"/>
    <lineage>
        <taxon>Eukaryota</taxon>
        <taxon>Viridiplantae</taxon>
        <taxon>Streptophyta</taxon>
        <taxon>Embryophyta</taxon>
        <taxon>Tracheophyta</taxon>
        <taxon>Spermatophyta</taxon>
        <taxon>Magnoliopsida</taxon>
        <taxon>eudicotyledons</taxon>
        <taxon>Gunneridae</taxon>
        <taxon>Pentapetalae</taxon>
        <taxon>asterids</taxon>
        <taxon>campanulids</taxon>
        <taxon>Asterales</taxon>
        <taxon>Asteraceae</taxon>
        <taxon>Asteroideae</taxon>
        <taxon>Anthemideae</taxon>
        <taxon>Anthemidinae</taxon>
        <taxon>Tanacetum</taxon>
    </lineage>
</organism>
<evidence type="ECO:0000313" key="2">
    <source>
        <dbReference type="EMBL" id="GEU68970.1"/>
    </source>
</evidence>
<dbReference type="EMBL" id="BKCJ010005848">
    <property type="protein sequence ID" value="GEU68970.1"/>
    <property type="molecule type" value="Genomic_DNA"/>
</dbReference>
<proteinExistence type="predicted"/>
<comment type="caution">
    <text evidence="2">The sequence shown here is derived from an EMBL/GenBank/DDBJ whole genome shotgun (WGS) entry which is preliminary data.</text>
</comment>
<evidence type="ECO:0000256" key="1">
    <source>
        <dbReference type="SAM" id="MobiDB-lite"/>
    </source>
</evidence>
<feature type="compositionally biased region" description="Basic and acidic residues" evidence="1">
    <location>
        <begin position="370"/>
        <end position="379"/>
    </location>
</feature>
<protein>
    <submittedName>
        <fullName evidence="2">Uncharacterized protein</fullName>
    </submittedName>
</protein>
<name>A0A6L2M5R4_TANCI</name>
<feature type="region of interest" description="Disordered" evidence="1">
    <location>
        <begin position="368"/>
        <end position="406"/>
    </location>
</feature>
<reference evidence="2" key="1">
    <citation type="journal article" date="2019" name="Sci. Rep.">
        <title>Draft genome of Tanacetum cinerariifolium, the natural source of mosquito coil.</title>
        <authorList>
            <person name="Yamashiro T."/>
            <person name="Shiraishi A."/>
            <person name="Satake H."/>
            <person name="Nakayama K."/>
        </authorList>
    </citation>
    <scope>NUCLEOTIDE SEQUENCE</scope>
</reference>
<gene>
    <name evidence="2" type="ORF">Tci_040948</name>
</gene>
<feature type="region of interest" description="Disordered" evidence="1">
    <location>
        <begin position="97"/>
        <end position="119"/>
    </location>
</feature>
<accession>A0A6L2M5R4</accession>
<dbReference type="AlphaFoldDB" id="A0A6L2M5R4"/>
<sequence>MVDLAFAPQNNMVAYLEKTDGNAEFHQIVDFLTLSSIHHALNGEGSSSGLRCQETIGDAMAQVRPKGAHIQFSDPPLSTSNTIRSGEDRMEHEIELKDPVPQTPYDSPLSEGHTPGNDDGSMTLKELTVLCTTLASTSRRHSLGRRIVSKQGRKNLKSQQKFQDIVDLVDEEVIVEDKGSGEKEGNTSKTVSIATPDISAARPEVSTAEPKIPPTTTTFFDDKDVTIADTLVKMKNKGKGMLQEPEPVNKTKKRNQDQIERDVEVSLKIQEVLDEEVRTERERQKEASQAALAGLYDEVQAQIDTDYKLAARLTHEEQEKYTVEERSKLLAEFFKRRKKHLAKERAKEIRSKPPTKTQLRNLMMTYLKHTGSEEDEKRVGSRKKRSAGSTSKQKSSKKQKVNDQESVHSDKELRICLKVVPDADKVINYETLDVKSLIVDYESQKLGTIEAGDVHVYKLTRLDGSYRHFLTFSRMLEVLDRQDVLDWHKIMMERFPAIDPEGYDLIL</sequence>
<feature type="region of interest" description="Disordered" evidence="1">
    <location>
        <begin position="238"/>
        <end position="257"/>
    </location>
</feature>